<dbReference type="SUPFAM" id="SSF52540">
    <property type="entry name" value="P-loop containing nucleoside triphosphate hydrolases"/>
    <property type="match status" value="2"/>
</dbReference>
<evidence type="ECO:0000256" key="1">
    <source>
        <dbReference type="ARBA" id="ARBA00022737"/>
    </source>
</evidence>
<feature type="region of interest" description="Disordered" evidence="5">
    <location>
        <begin position="49"/>
        <end position="99"/>
    </location>
</feature>
<dbReference type="PANTHER" id="PTHR19211">
    <property type="entry name" value="ATP-BINDING TRANSPORT PROTEIN-RELATED"/>
    <property type="match status" value="1"/>
</dbReference>
<protein>
    <recommendedName>
        <fullName evidence="6">ABC transporter domain-containing protein</fullName>
    </recommendedName>
</protein>
<name>A0A9W7AV51_9STRA</name>
<evidence type="ECO:0000256" key="4">
    <source>
        <dbReference type="SAM" id="Coils"/>
    </source>
</evidence>
<dbReference type="PROSITE" id="PS00211">
    <property type="entry name" value="ABC_TRANSPORTER_1"/>
    <property type="match status" value="1"/>
</dbReference>
<dbReference type="InterPro" id="IPR003439">
    <property type="entry name" value="ABC_transporter-like_ATP-bd"/>
</dbReference>
<dbReference type="EMBL" id="BLQM01000258">
    <property type="protein sequence ID" value="GMH78897.1"/>
    <property type="molecule type" value="Genomic_DNA"/>
</dbReference>
<dbReference type="Gene3D" id="3.40.50.300">
    <property type="entry name" value="P-loop containing nucleotide triphosphate hydrolases"/>
    <property type="match status" value="2"/>
</dbReference>
<proteinExistence type="predicted"/>
<dbReference type="FunFam" id="3.40.50.300:FF:001092">
    <property type="entry name" value="ATP-binding cassette sub-family F member 2"/>
    <property type="match status" value="1"/>
</dbReference>
<feature type="compositionally biased region" description="Polar residues" evidence="5">
    <location>
        <begin position="8"/>
        <end position="21"/>
    </location>
</feature>
<feature type="region of interest" description="Disordered" evidence="5">
    <location>
        <begin position="1"/>
        <end position="22"/>
    </location>
</feature>
<dbReference type="Proteomes" id="UP001162640">
    <property type="component" value="Unassembled WGS sequence"/>
</dbReference>
<dbReference type="PANTHER" id="PTHR19211:SF14">
    <property type="entry name" value="ATP-BINDING CASSETTE SUB-FAMILY F MEMBER 1"/>
    <property type="match status" value="1"/>
</dbReference>
<evidence type="ECO:0000313" key="8">
    <source>
        <dbReference type="Proteomes" id="UP001162640"/>
    </source>
</evidence>
<comment type="caution">
    <text evidence="7">The sequence shown here is derived from an EMBL/GenBank/DDBJ whole genome shotgun (WGS) entry which is preliminary data.</text>
</comment>
<keyword evidence="4" id="KW-0175">Coiled coil</keyword>
<evidence type="ECO:0000256" key="2">
    <source>
        <dbReference type="ARBA" id="ARBA00022741"/>
    </source>
</evidence>
<evidence type="ECO:0000259" key="6">
    <source>
        <dbReference type="PROSITE" id="PS50893"/>
    </source>
</evidence>
<dbReference type="GO" id="GO:0016887">
    <property type="term" value="F:ATP hydrolysis activity"/>
    <property type="evidence" value="ECO:0007669"/>
    <property type="project" value="InterPro"/>
</dbReference>
<accession>A0A9W7AV51</accession>
<feature type="compositionally biased region" description="Low complexity" evidence="5">
    <location>
        <begin position="72"/>
        <end position="90"/>
    </location>
</feature>
<feature type="coiled-coil region" evidence="4">
    <location>
        <begin position="99"/>
        <end position="126"/>
    </location>
</feature>
<keyword evidence="2" id="KW-0547">Nucleotide-binding</keyword>
<gene>
    <name evidence="7" type="ORF">TL16_g07969</name>
</gene>
<dbReference type="PROSITE" id="PS50893">
    <property type="entry name" value="ABC_TRANSPORTER_2"/>
    <property type="match status" value="1"/>
</dbReference>
<evidence type="ECO:0000313" key="7">
    <source>
        <dbReference type="EMBL" id="GMH78897.1"/>
    </source>
</evidence>
<dbReference type="GO" id="GO:0005524">
    <property type="term" value="F:ATP binding"/>
    <property type="evidence" value="ECO:0007669"/>
    <property type="project" value="UniProtKB-KW"/>
</dbReference>
<dbReference type="InterPro" id="IPR017871">
    <property type="entry name" value="ABC_transporter-like_CS"/>
</dbReference>
<dbReference type="InterPro" id="IPR003593">
    <property type="entry name" value="AAA+_ATPase"/>
</dbReference>
<dbReference type="SMART" id="SM00382">
    <property type="entry name" value="AAA"/>
    <property type="match status" value="2"/>
</dbReference>
<reference evidence="8" key="1">
    <citation type="journal article" date="2023" name="Commun. Biol.">
        <title>Genome analysis of Parmales, the sister group of diatoms, reveals the evolutionary specialization of diatoms from phago-mixotrophs to photoautotrophs.</title>
        <authorList>
            <person name="Ban H."/>
            <person name="Sato S."/>
            <person name="Yoshikawa S."/>
            <person name="Yamada K."/>
            <person name="Nakamura Y."/>
            <person name="Ichinomiya M."/>
            <person name="Sato N."/>
            <person name="Blanc-Mathieu R."/>
            <person name="Endo H."/>
            <person name="Kuwata A."/>
            <person name="Ogata H."/>
        </authorList>
    </citation>
    <scope>NUCLEOTIDE SEQUENCE [LARGE SCALE GENOMIC DNA]</scope>
</reference>
<dbReference type="Pfam" id="PF00005">
    <property type="entry name" value="ABC_tran"/>
    <property type="match status" value="2"/>
</dbReference>
<evidence type="ECO:0000256" key="3">
    <source>
        <dbReference type="ARBA" id="ARBA00022840"/>
    </source>
</evidence>
<dbReference type="AlphaFoldDB" id="A0A9W7AV51"/>
<keyword evidence="1" id="KW-0677">Repeat</keyword>
<dbReference type="FunFam" id="3.40.50.300:FF:000011">
    <property type="entry name" value="Putative ABC transporter ATP-binding component"/>
    <property type="match status" value="1"/>
</dbReference>
<dbReference type="InterPro" id="IPR050611">
    <property type="entry name" value="ABCF"/>
</dbReference>
<keyword evidence="3" id="KW-0067">ATP-binding</keyword>
<feature type="domain" description="ABC transporter" evidence="6">
    <location>
        <begin position="134"/>
        <end position="400"/>
    </location>
</feature>
<organism evidence="7 8">
    <name type="scientific">Triparma laevis f. inornata</name>
    <dbReference type="NCBI Taxonomy" id="1714386"/>
    <lineage>
        <taxon>Eukaryota</taxon>
        <taxon>Sar</taxon>
        <taxon>Stramenopiles</taxon>
        <taxon>Ochrophyta</taxon>
        <taxon>Bolidophyceae</taxon>
        <taxon>Parmales</taxon>
        <taxon>Triparmaceae</taxon>
        <taxon>Triparma</taxon>
    </lineage>
</organism>
<dbReference type="InterPro" id="IPR027417">
    <property type="entry name" value="P-loop_NTPase"/>
</dbReference>
<sequence length="655" mass="71743">MRRYAPLSLNTPQQTNSNLTLAQGLRKKMIQQTLASSQGTEEIFKKKLTKEEKKAQQAAKRAAKKDKESSTDDSTSTTTSTSSTPTPTSTLPKKENKNLSKVAANQRELEAELEAARSTSIKARRDLGAFKGQIEAKSFTLPNPGGGANLLEDAACILVRGHCYGLIGRNGKGKSTLLKAIASRRVGDVPDNVTVNYVNQDVQLTSITENLTPVECVVNADLERTMLLAECAEFERKVDSGDYNAEDQKKHGECMEILEVIEADTANRRAEELVTNLGFSDELKGRKLKDLSGGWRVRTMLAAAIFSRPDMLLLDEPTNHLSISAVLWLSREIANNPVWKDRIVVIVSHDRSFLDEVCTDCLHISGAARRLTSSKGNYTLWSSRRADMKKLHDKQSALRAAKMNKLNDMADCGFRYGGSSSAINKKKQAELQSSKLLEEDEAAAEEAASLQEDIELPLELKSGGIIPGFVVNLKDLSFNYPDCPTLFSNVEYGITSESRIVLLGENGNGKTTLVKLITGELSPTAGEVVINGNARVALVNQHHADQIDMNLTPLQYMQSIYKAKPGVTGYDHLQSLRSHLAKCGVTSASDAKDGGEVVLEMQNTPCKALSGGQRSRVAFAGVSYKEPHVIVLDEVSKIRREERSDERSDEITKAS</sequence>
<evidence type="ECO:0000256" key="5">
    <source>
        <dbReference type="SAM" id="MobiDB-lite"/>
    </source>
</evidence>